<dbReference type="Pfam" id="PF06812">
    <property type="entry name" value="ImpA_N"/>
    <property type="match status" value="1"/>
</dbReference>
<dbReference type="AlphaFoldDB" id="A0A553JLQ1"/>
<dbReference type="InterPro" id="IPR010657">
    <property type="entry name" value="ImpA_N"/>
</dbReference>
<dbReference type="OrthoDB" id="5905784at2"/>
<evidence type="ECO:0000256" key="1">
    <source>
        <dbReference type="SAM" id="Phobius"/>
    </source>
</evidence>
<keyword evidence="4" id="KW-1185">Reference proteome</keyword>
<keyword evidence="1" id="KW-0812">Transmembrane</keyword>
<accession>A0A553JLQ1</accession>
<feature type="transmembrane region" description="Helical" evidence="1">
    <location>
        <begin position="202"/>
        <end position="223"/>
    </location>
</feature>
<evidence type="ECO:0000313" key="3">
    <source>
        <dbReference type="EMBL" id="TRY13330.1"/>
    </source>
</evidence>
<name>A0A553JLQ1_SHEHA</name>
<dbReference type="Proteomes" id="UP000318126">
    <property type="component" value="Unassembled WGS sequence"/>
</dbReference>
<evidence type="ECO:0000259" key="2">
    <source>
        <dbReference type="Pfam" id="PF06812"/>
    </source>
</evidence>
<evidence type="ECO:0000313" key="4">
    <source>
        <dbReference type="Proteomes" id="UP000318126"/>
    </source>
</evidence>
<gene>
    <name evidence="3" type="ORF">FN961_15905</name>
</gene>
<dbReference type="RefSeq" id="WP_144041168.1">
    <property type="nucleotide sequence ID" value="NZ_BMPL01000044.1"/>
</dbReference>
<dbReference type="PANTHER" id="PTHR37024:SF5">
    <property type="entry name" value="IMPA N-TERMINAL DOMAIN-CONTAINING PROTEIN"/>
    <property type="match status" value="1"/>
</dbReference>
<comment type="caution">
    <text evidence="3">The sequence shown here is derived from an EMBL/GenBank/DDBJ whole genome shotgun (WGS) entry which is preliminary data.</text>
</comment>
<keyword evidence="1" id="KW-0472">Membrane</keyword>
<sequence length="402" mass="45091">MHNTSRKLECFNLASDLIKLRNTAAYQQMRVEINRRNNPLSGGTDWEKVHQLAEQISSGLGADLLTSAYFVTAASKTRGVSGLASGLELMLSVVSYSAELTQLPNEKVAEIINWAVTKVTPEIKKMTVTSDNVRDWYRCEYSCQKLFELITQKQPQHVPNLDVLGYLIFEKIDLLETNKVTVPNNLTSSQVTLKAKARRWPVLAISSFILVCCVASSYLTVIYHEQVSERLPLWLYQEPELIPEVEPSVAQRIDDVFSLPQQAPLVSIYPEQVSLLVELDKNYQRFANARTLLANLSLLAKELPSSRAKVQQESLVLAQYASSLSPILGRTYYVEDLLEAKEYVRAEIELGQLNNHLKALLIKRTLLTQQLKNNTPIQTGAVLPQVGAQQATNERVPATEGH</sequence>
<reference evidence="4" key="1">
    <citation type="submission" date="2019-07" db="EMBL/GenBank/DDBJ databases">
        <title>Shewanella sp. YLB-08 draft genomic sequence.</title>
        <authorList>
            <person name="Yu L."/>
        </authorList>
    </citation>
    <scope>NUCLEOTIDE SEQUENCE [LARGE SCALE GENOMIC DNA]</scope>
    <source>
        <strain evidence="4">JCM 20706</strain>
    </source>
</reference>
<dbReference type="PANTHER" id="PTHR37024">
    <property type="entry name" value="TYPE VI SECRETION SYSTEM DUF2094 AND IMPA-RELATED DOMAIN PROTEIN"/>
    <property type="match status" value="1"/>
</dbReference>
<feature type="domain" description="ImpA N-terminal" evidence="2">
    <location>
        <begin position="20"/>
        <end position="94"/>
    </location>
</feature>
<protein>
    <recommendedName>
        <fullName evidence="2">ImpA N-terminal domain-containing protein</fullName>
    </recommendedName>
</protein>
<proteinExistence type="predicted"/>
<organism evidence="3 4">
    <name type="scientific">Shewanella hanedai</name>
    <name type="common">Alteromonas hanedai</name>
    <dbReference type="NCBI Taxonomy" id="25"/>
    <lineage>
        <taxon>Bacteria</taxon>
        <taxon>Pseudomonadati</taxon>
        <taxon>Pseudomonadota</taxon>
        <taxon>Gammaproteobacteria</taxon>
        <taxon>Alteromonadales</taxon>
        <taxon>Shewanellaceae</taxon>
        <taxon>Shewanella</taxon>
    </lineage>
</organism>
<dbReference type="EMBL" id="VKGK01000020">
    <property type="protein sequence ID" value="TRY13330.1"/>
    <property type="molecule type" value="Genomic_DNA"/>
</dbReference>
<keyword evidence="1" id="KW-1133">Transmembrane helix</keyword>